<dbReference type="InterPro" id="IPR048024">
    <property type="entry name" value="Fxna-like_M28_dom"/>
</dbReference>
<evidence type="ECO:0000259" key="19">
    <source>
        <dbReference type="Pfam" id="PF22248"/>
    </source>
</evidence>
<dbReference type="FunFam" id="3.40.630.10:FF:000008">
    <property type="entry name" value="Endoplasmic reticulum metallopeptidase 1"/>
    <property type="match status" value="1"/>
</dbReference>
<feature type="transmembrane region" description="Helical" evidence="17">
    <location>
        <begin position="499"/>
        <end position="521"/>
    </location>
</feature>
<evidence type="ECO:0000256" key="1">
    <source>
        <dbReference type="ARBA" id="ARBA00001947"/>
    </source>
</evidence>
<evidence type="ECO:0000256" key="9">
    <source>
        <dbReference type="ARBA" id="ARBA00022833"/>
    </source>
</evidence>
<evidence type="ECO:0000259" key="18">
    <source>
        <dbReference type="Pfam" id="PF04389"/>
    </source>
</evidence>
<keyword evidence="6" id="KW-0479">Metal-binding</keyword>
<evidence type="ECO:0000256" key="14">
    <source>
        <dbReference type="ARBA" id="ARBA00054905"/>
    </source>
</evidence>
<dbReference type="Pfam" id="PF04389">
    <property type="entry name" value="Peptidase_M28"/>
    <property type="match status" value="1"/>
</dbReference>
<keyword evidence="10 17" id="KW-1133">Transmembrane helix</keyword>
<dbReference type="AlphaFoldDB" id="A0A452SN99"/>
<name>A0A452SN99_URSAM</name>
<dbReference type="InterPro" id="IPR045175">
    <property type="entry name" value="M28_fam"/>
</dbReference>
<feature type="transmembrane region" description="Helical" evidence="17">
    <location>
        <begin position="528"/>
        <end position="550"/>
    </location>
</feature>
<keyword evidence="7" id="KW-0378">Hydrolase</keyword>
<dbReference type="PANTHER" id="PTHR12147">
    <property type="entry name" value="METALLOPEPTIDASE M28 FAMILY MEMBER"/>
    <property type="match status" value="1"/>
</dbReference>
<dbReference type="SUPFAM" id="SSF53187">
    <property type="entry name" value="Zn-dependent exopeptidases"/>
    <property type="match status" value="1"/>
</dbReference>
<evidence type="ECO:0000256" key="16">
    <source>
        <dbReference type="ARBA" id="ARBA00081017"/>
    </source>
</evidence>
<keyword evidence="11" id="KW-0482">Metalloprotease</keyword>
<sequence length="780" mass="86713">MEWGSESAAVSDFHRVPEIIKVSLFYVRSQRTCLRREVGGPTGKSGLALLVTVILLVASRDYLEHITSIGPRTTGSPENEIVTVRYLLEQIKRIEVQSSSVHRISVDVQRPTGSFSIDFLGGFTSYYDNITNVVVKLEPRDGAQHAVLANCHFDSVANSPGASDDAVSCSVMLEVLRVLSASSEALHHAVIFLFNGAEENVLQASHGFITQHPWASLIRAFINLEAAGVGGKELVFQTGPENPWLVQAYVSAAKHPFASVVAQEVFQSGIIPSDTDFRIYRDFGNIPGIDLAFIENGYIYHTKYDTADRILTDSIQRAAGNYMKDFFCALGITLISWFTCLVTVLILAVFVSLIGQSLSWYNHFYVSVCLYGTAAVAKIILIHTLAKKFYYVNASDRYLGEVFFDTSLCVHCVSLVALTYRGLCSAFISAVWVAFPLLTKLCVHKDFKQHGAQGRFIAFYLLGMFVPYLYASYLIWAVFEMFTPILGRSGSEIPPDVVLASILAGCTMILSSYFISFIYLAKSTKSTVLTLTSVCAVTLLLVCSGAFFPYSSHPASPKPKRVFLQHVTRTFHDLDGSVTKRDSGIWINGFDYTGMSHITPHVPEINDSIRAHCEEDAPLCGFPWYLPVHFLIRKNWYLPAPEVSPGDPAHFRLVSKEQTPWDSVKLTFEATGPSHMSFYVRTHKGSTLSQWSLGNGTPVTSKGGDYFVFYSHGLQASAWRFWIEVQVLEERPEGMVTVAIAAHYLSGEDKKSSQLDALRAKFPDWTFPSAWVCTYNLFVF</sequence>
<keyword evidence="13" id="KW-0325">Glycoprotein</keyword>
<dbReference type="Gene3D" id="3.40.630.10">
    <property type="entry name" value="Zn peptidases"/>
    <property type="match status" value="1"/>
</dbReference>
<protein>
    <recommendedName>
        <fullName evidence="15">Endoplasmic reticulum metallopeptidase 1</fullName>
    </recommendedName>
    <alternativeName>
        <fullName evidence="16">Felix-ina</fullName>
    </alternativeName>
</protein>
<feature type="transmembrane region" description="Helical" evidence="17">
    <location>
        <begin position="326"/>
        <end position="351"/>
    </location>
</feature>
<feature type="domain" description="Endoplasmic reticulum metallopeptidase 1-like C-terminal" evidence="19">
    <location>
        <begin position="557"/>
        <end position="778"/>
    </location>
</feature>
<dbReference type="InterPro" id="IPR053973">
    <property type="entry name" value="ERMP1-like_C"/>
</dbReference>
<dbReference type="GeneTree" id="ENSGT00530000063839"/>
<keyword evidence="12 17" id="KW-0472">Membrane</keyword>
<reference evidence="21" key="2">
    <citation type="submission" date="2025-08" db="UniProtKB">
        <authorList>
            <consortium name="Ensembl"/>
        </authorList>
    </citation>
    <scope>IDENTIFICATION</scope>
</reference>
<comment type="cofactor">
    <cofactor evidence="1">
        <name>Zn(2+)</name>
        <dbReference type="ChEBI" id="CHEBI:29105"/>
    </cofactor>
</comment>
<feature type="domain" description="Endoplasmic reticulum metallopeptidase 1/1-A TM" evidence="20">
    <location>
        <begin position="322"/>
        <end position="543"/>
    </location>
</feature>
<keyword evidence="22" id="KW-1185">Reference proteome</keyword>
<evidence type="ECO:0000256" key="7">
    <source>
        <dbReference type="ARBA" id="ARBA00022801"/>
    </source>
</evidence>
<keyword evidence="5 17" id="KW-0812">Transmembrane</keyword>
<dbReference type="GO" id="GO:0005789">
    <property type="term" value="C:endoplasmic reticulum membrane"/>
    <property type="evidence" value="ECO:0007669"/>
    <property type="project" value="UniProtKB-SubCell"/>
</dbReference>
<evidence type="ECO:0000256" key="4">
    <source>
        <dbReference type="ARBA" id="ARBA00022670"/>
    </source>
</evidence>
<evidence type="ECO:0000256" key="2">
    <source>
        <dbReference type="ARBA" id="ARBA00004477"/>
    </source>
</evidence>
<feature type="domain" description="Peptidase M28" evidence="18">
    <location>
        <begin position="132"/>
        <end position="320"/>
    </location>
</feature>
<evidence type="ECO:0000256" key="15">
    <source>
        <dbReference type="ARBA" id="ARBA00070956"/>
    </source>
</evidence>
<keyword evidence="4" id="KW-0645">Protease</keyword>
<dbReference type="Proteomes" id="UP000291022">
    <property type="component" value="Unassembled WGS sequence"/>
</dbReference>
<dbReference type="Ensembl" id="ENSUAMT00000038005.1">
    <property type="protein sequence ID" value="ENSUAMP00000034124.1"/>
    <property type="gene ID" value="ENSUAMG00000025912.1"/>
</dbReference>
<dbReference type="GO" id="GO:0046872">
    <property type="term" value="F:metal ion binding"/>
    <property type="evidence" value="ECO:0007669"/>
    <property type="project" value="UniProtKB-KW"/>
</dbReference>
<evidence type="ECO:0000313" key="21">
    <source>
        <dbReference type="Ensembl" id="ENSUAMP00000034124.1"/>
    </source>
</evidence>
<feature type="transmembrane region" description="Helical" evidence="17">
    <location>
        <begin position="363"/>
        <end position="386"/>
    </location>
</feature>
<dbReference type="InterPro" id="IPR053974">
    <property type="entry name" value="ERMP1_1-A_TM"/>
</dbReference>
<dbReference type="GO" id="GO:0008235">
    <property type="term" value="F:metalloexopeptidase activity"/>
    <property type="evidence" value="ECO:0007669"/>
    <property type="project" value="InterPro"/>
</dbReference>
<evidence type="ECO:0000256" key="3">
    <source>
        <dbReference type="ARBA" id="ARBA00010918"/>
    </source>
</evidence>
<dbReference type="PANTHER" id="PTHR12147:SF22">
    <property type="entry name" value="ENDOPLASMIC RETICULUM METALLOPEPTIDASE 1"/>
    <property type="match status" value="1"/>
</dbReference>
<evidence type="ECO:0000256" key="13">
    <source>
        <dbReference type="ARBA" id="ARBA00023180"/>
    </source>
</evidence>
<gene>
    <name evidence="21" type="primary">ERMP1</name>
</gene>
<comment type="function">
    <text evidence="14">Within the ovary, required for the organization of somatic cells and oocytes into discrete follicular structures.</text>
</comment>
<dbReference type="Pfam" id="PF22248">
    <property type="entry name" value="ERMP1_C"/>
    <property type="match status" value="1"/>
</dbReference>
<evidence type="ECO:0000256" key="8">
    <source>
        <dbReference type="ARBA" id="ARBA00022824"/>
    </source>
</evidence>
<feature type="transmembrane region" description="Helical" evidence="17">
    <location>
        <begin position="456"/>
        <end position="479"/>
    </location>
</feature>
<comment type="similarity">
    <text evidence="3">Belongs to the peptidase M28 family.</text>
</comment>
<accession>A0A452SN99</accession>
<evidence type="ECO:0000259" key="20">
    <source>
        <dbReference type="Pfam" id="PF22249"/>
    </source>
</evidence>
<comment type="subcellular location">
    <subcellularLocation>
        <location evidence="2">Endoplasmic reticulum membrane</location>
        <topology evidence="2">Multi-pass membrane protein</topology>
    </subcellularLocation>
</comment>
<evidence type="ECO:0000256" key="10">
    <source>
        <dbReference type="ARBA" id="ARBA00022989"/>
    </source>
</evidence>
<keyword evidence="8" id="KW-0256">Endoplasmic reticulum</keyword>
<keyword evidence="9" id="KW-0862">Zinc</keyword>
<evidence type="ECO:0000313" key="22">
    <source>
        <dbReference type="Proteomes" id="UP000291022"/>
    </source>
</evidence>
<evidence type="ECO:0000256" key="6">
    <source>
        <dbReference type="ARBA" id="ARBA00022723"/>
    </source>
</evidence>
<evidence type="ECO:0000256" key="5">
    <source>
        <dbReference type="ARBA" id="ARBA00022692"/>
    </source>
</evidence>
<dbReference type="GO" id="GO:0006508">
    <property type="term" value="P:proteolysis"/>
    <property type="evidence" value="ECO:0007669"/>
    <property type="project" value="UniProtKB-KW"/>
</dbReference>
<organism evidence="21 22">
    <name type="scientific">Ursus americanus</name>
    <name type="common">American black bear</name>
    <name type="synonym">Euarctos americanus</name>
    <dbReference type="NCBI Taxonomy" id="9643"/>
    <lineage>
        <taxon>Eukaryota</taxon>
        <taxon>Metazoa</taxon>
        <taxon>Chordata</taxon>
        <taxon>Craniata</taxon>
        <taxon>Vertebrata</taxon>
        <taxon>Euteleostomi</taxon>
        <taxon>Mammalia</taxon>
        <taxon>Eutheria</taxon>
        <taxon>Laurasiatheria</taxon>
        <taxon>Carnivora</taxon>
        <taxon>Caniformia</taxon>
        <taxon>Ursidae</taxon>
        <taxon>Ursus</taxon>
    </lineage>
</organism>
<evidence type="ECO:0000256" key="12">
    <source>
        <dbReference type="ARBA" id="ARBA00023136"/>
    </source>
</evidence>
<evidence type="ECO:0000256" key="17">
    <source>
        <dbReference type="SAM" id="Phobius"/>
    </source>
</evidence>
<reference evidence="22" key="1">
    <citation type="submission" date="2016-06" db="EMBL/GenBank/DDBJ databases">
        <title>De novo assembly and RNA-Seq shows season-dependent expression and editing in black bear kidneys.</title>
        <authorList>
            <person name="Korstanje R."/>
            <person name="Srivastava A."/>
            <person name="Sarsani V.K."/>
            <person name="Sheehan S.M."/>
            <person name="Seger R.L."/>
            <person name="Barter M.E."/>
            <person name="Lindqvist C."/>
            <person name="Brody L.C."/>
            <person name="Mullikin J.C."/>
        </authorList>
    </citation>
    <scope>NUCLEOTIDE SEQUENCE [LARGE SCALE GENOMIC DNA]</scope>
</reference>
<dbReference type="CDD" id="cd03875">
    <property type="entry name" value="M28_Fxna_like"/>
    <property type="match status" value="1"/>
</dbReference>
<dbReference type="Pfam" id="PF22249">
    <property type="entry name" value="ERMP1-TM"/>
    <property type="match status" value="1"/>
</dbReference>
<reference evidence="21" key="3">
    <citation type="submission" date="2025-09" db="UniProtKB">
        <authorList>
            <consortium name="Ensembl"/>
        </authorList>
    </citation>
    <scope>IDENTIFICATION</scope>
</reference>
<evidence type="ECO:0000256" key="11">
    <source>
        <dbReference type="ARBA" id="ARBA00023049"/>
    </source>
</evidence>
<proteinExistence type="inferred from homology"/>
<dbReference type="InterPro" id="IPR007484">
    <property type="entry name" value="Peptidase_M28"/>
</dbReference>